<dbReference type="RefSeq" id="WP_203355557.1">
    <property type="nucleotide sequence ID" value="NZ_CP069127.1"/>
</dbReference>
<name>A0ABX7FTF6_BRECH</name>
<dbReference type="EMBL" id="CP069127">
    <property type="protein sequence ID" value="QRG68557.1"/>
    <property type="molecule type" value="Genomic_DNA"/>
</dbReference>
<evidence type="ECO:0000313" key="1">
    <source>
        <dbReference type="EMBL" id="QRG68557.1"/>
    </source>
</evidence>
<dbReference type="Proteomes" id="UP000596248">
    <property type="component" value="Chromosome"/>
</dbReference>
<reference evidence="1 2" key="1">
    <citation type="submission" date="2021-01" db="EMBL/GenBank/DDBJ databases">
        <title>Identification of strong promoters based on the transcriptome of Brevibacillus choshinensis.</title>
        <authorList>
            <person name="Yao D."/>
            <person name="Zhang K."/>
            <person name="Wu J."/>
        </authorList>
    </citation>
    <scope>NUCLEOTIDE SEQUENCE [LARGE SCALE GENOMIC DNA]</scope>
    <source>
        <strain evidence="1 2">HPD31-SP3</strain>
    </source>
</reference>
<dbReference type="InterPro" id="IPR036286">
    <property type="entry name" value="LexA/Signal_pep-like_sf"/>
</dbReference>
<organism evidence="1 2">
    <name type="scientific">Brevibacillus choshinensis</name>
    <dbReference type="NCBI Taxonomy" id="54911"/>
    <lineage>
        <taxon>Bacteria</taxon>
        <taxon>Bacillati</taxon>
        <taxon>Bacillota</taxon>
        <taxon>Bacilli</taxon>
        <taxon>Bacillales</taxon>
        <taxon>Paenibacillaceae</taxon>
        <taxon>Brevibacillus</taxon>
    </lineage>
</organism>
<keyword evidence="2" id="KW-1185">Reference proteome</keyword>
<protein>
    <recommendedName>
        <fullName evidence="3">Peptidase S24/S26A/S26B/S26C domain-containing protein</fullName>
    </recommendedName>
</protein>
<gene>
    <name evidence="1" type="ORF">JNE38_05225</name>
</gene>
<dbReference type="SUPFAM" id="SSF51306">
    <property type="entry name" value="LexA/Signal peptidase"/>
    <property type="match status" value="1"/>
</dbReference>
<evidence type="ECO:0000313" key="2">
    <source>
        <dbReference type="Proteomes" id="UP000596248"/>
    </source>
</evidence>
<evidence type="ECO:0008006" key="3">
    <source>
        <dbReference type="Google" id="ProtNLM"/>
    </source>
</evidence>
<proteinExistence type="predicted"/>
<sequence length="145" mass="16540">MKQVHIIGEAYTEFFFDLPLEDEEISLKPYIEVAPYHQARFGLQIDDDGLAGWGIEKGDYLLISDFSAEPIFGKPVMVRRDGQFLIRIAADVNPVESTFTTCDDVYPPITLPSENIRIIGVVSGFIKATEDVKLIRRYDFEEEYV</sequence>
<accession>A0ABX7FTF6</accession>
<dbReference type="Gene3D" id="2.10.109.10">
    <property type="entry name" value="Umud Fragment, subunit A"/>
    <property type="match status" value="1"/>
</dbReference>